<reference evidence="1 2" key="1">
    <citation type="submission" date="2017-01" db="EMBL/GenBank/DDBJ databases">
        <title>Novel large sulfur bacteria in the metagenomes of groundwater-fed chemosynthetic microbial mats in the Lake Huron basin.</title>
        <authorList>
            <person name="Sharrar A.M."/>
            <person name="Flood B.E."/>
            <person name="Bailey J.V."/>
            <person name="Jones D.S."/>
            <person name="Biddanda B."/>
            <person name="Ruberg S.A."/>
            <person name="Marcus D.N."/>
            <person name="Dick G.J."/>
        </authorList>
    </citation>
    <scope>NUCLEOTIDE SEQUENCE [LARGE SCALE GENOMIC DNA]</scope>
    <source>
        <strain evidence="1">A8</strain>
    </source>
</reference>
<organism evidence="1 2">
    <name type="scientific">Thiothrix lacustris</name>
    <dbReference type="NCBI Taxonomy" id="525917"/>
    <lineage>
        <taxon>Bacteria</taxon>
        <taxon>Pseudomonadati</taxon>
        <taxon>Pseudomonadota</taxon>
        <taxon>Gammaproteobacteria</taxon>
        <taxon>Thiotrichales</taxon>
        <taxon>Thiotrichaceae</taxon>
        <taxon>Thiothrix</taxon>
    </lineage>
</organism>
<evidence type="ECO:0008006" key="3">
    <source>
        <dbReference type="Google" id="ProtNLM"/>
    </source>
</evidence>
<sequence length="195" mass="21815">MFDVAAMVSPAAIKYQDIQQSLPAVSMNDAFRLENIIKSKYENIDAELNFNAFDASKRDNSILQIEEPVTTDSFDFKQLIVDNAVDMDQSYHSIMSQFSNLPSFNDMLIDVRRTNNADQMRTYPLVNENSPVDNAIKAIQASAQNSMQTMQASTNHAHVMTKWSIGSQLWMGKMNLVTAAVSQVSQGFKTLFQAG</sequence>
<dbReference type="Proteomes" id="UP000192491">
    <property type="component" value="Unassembled WGS sequence"/>
</dbReference>
<proteinExistence type="predicted"/>
<comment type="caution">
    <text evidence="1">The sequence shown here is derived from an EMBL/GenBank/DDBJ whole genome shotgun (WGS) entry which is preliminary data.</text>
</comment>
<protein>
    <recommendedName>
        <fullName evidence="3">Type III secretion protein</fullName>
    </recommendedName>
</protein>
<dbReference type="AlphaFoldDB" id="A0A1Y1QXQ5"/>
<dbReference type="EMBL" id="MTEJ01000010">
    <property type="protein sequence ID" value="OQX15845.1"/>
    <property type="molecule type" value="Genomic_DNA"/>
</dbReference>
<gene>
    <name evidence="1" type="ORF">BWK73_05545</name>
</gene>
<accession>A0A1Y1QXQ5</accession>
<evidence type="ECO:0000313" key="2">
    <source>
        <dbReference type="Proteomes" id="UP000192491"/>
    </source>
</evidence>
<name>A0A1Y1QXQ5_9GAMM</name>
<evidence type="ECO:0000313" key="1">
    <source>
        <dbReference type="EMBL" id="OQX15845.1"/>
    </source>
</evidence>